<evidence type="ECO:0000256" key="2">
    <source>
        <dbReference type="PROSITE-ProRule" id="PRU00059"/>
    </source>
</evidence>
<evidence type="ECO:0000256" key="5">
    <source>
        <dbReference type="SAM" id="SignalP"/>
    </source>
</evidence>
<dbReference type="AlphaFoldDB" id="A0A8D8TZB1"/>
<accession>A0A8D8TZB1</accession>
<evidence type="ECO:0000313" key="7">
    <source>
        <dbReference type="EMBL" id="CAG6695190.1"/>
    </source>
</evidence>
<name>A0A8D8TZB1_9HEMI</name>
<feature type="signal peptide" evidence="5">
    <location>
        <begin position="1"/>
        <end position="33"/>
    </location>
</feature>
<evidence type="ECO:0000256" key="4">
    <source>
        <dbReference type="SAM" id="Phobius"/>
    </source>
</evidence>
<evidence type="ECO:0000259" key="6">
    <source>
        <dbReference type="PROSITE" id="PS01180"/>
    </source>
</evidence>
<keyword evidence="4" id="KW-1133">Transmembrane helix</keyword>
<dbReference type="InterPro" id="IPR035914">
    <property type="entry name" value="Sperma_CUB_dom_sf"/>
</dbReference>
<protein>
    <recommendedName>
        <fullName evidence="6">CUB domain-containing protein</fullName>
    </recommendedName>
</protein>
<keyword evidence="4" id="KW-0812">Transmembrane</keyword>
<comment type="caution">
    <text evidence="2">Lacks conserved residue(s) required for the propagation of feature annotation.</text>
</comment>
<reference evidence="7" key="1">
    <citation type="submission" date="2021-05" db="EMBL/GenBank/DDBJ databases">
        <authorList>
            <person name="Alioto T."/>
            <person name="Alioto T."/>
            <person name="Gomez Garrido J."/>
        </authorList>
    </citation>
    <scope>NUCLEOTIDE SEQUENCE</scope>
</reference>
<feature type="chain" id="PRO_5034222463" description="CUB domain-containing protein" evidence="5">
    <location>
        <begin position="34"/>
        <end position="459"/>
    </location>
</feature>
<dbReference type="Pfam" id="PF00431">
    <property type="entry name" value="CUB"/>
    <property type="match status" value="1"/>
</dbReference>
<sequence length="459" mass="52429">MKFIKNNKCPGIPGFYRNGIFFYLMAVVCCVTGQQLQTKPPCSHSIEVNALVGRIQSPGYPYPYRSGCEWTYTINVGEYGSEIEIIMQTFDIDQAAGDSLYVATGTIEDNRNWYKIEKTDLEVFVRSPAILKFVTTQHLINTHVGFSIVFRKHDDIDNFGTTTTTTEVAAVTSELNATPCYNNWLLIQLKGLSLAEFQQKKESFQRVMANVTAIYSTELSLNISQILKDIGYDKLILINSVDNCKQCFIYKDKCIQVNISINSNNIGFEEIRQIWNLYKDCYLFRSIGIEEHTSSDVQMDGLIITWLVASVLLAITVVILLCMLSKNKRIFTYITWFHMKSKTGSKDQDIMFPATSAHCDNFQPYLPNYSHYVKPNKKKKNRKSKSSDQGVTMSNDEIDFDAMLYSLEMYNPNLRFSPIQGPMDVHTMNKSSLPPSSATLPRVDPPNDKLRRYSTKEFF</sequence>
<organism evidence="7">
    <name type="scientific">Cacopsylla melanoneura</name>
    <dbReference type="NCBI Taxonomy" id="428564"/>
    <lineage>
        <taxon>Eukaryota</taxon>
        <taxon>Metazoa</taxon>
        <taxon>Ecdysozoa</taxon>
        <taxon>Arthropoda</taxon>
        <taxon>Hexapoda</taxon>
        <taxon>Insecta</taxon>
        <taxon>Pterygota</taxon>
        <taxon>Neoptera</taxon>
        <taxon>Paraneoptera</taxon>
        <taxon>Hemiptera</taxon>
        <taxon>Sternorrhyncha</taxon>
        <taxon>Psylloidea</taxon>
        <taxon>Psyllidae</taxon>
        <taxon>Psyllinae</taxon>
        <taxon>Cacopsylla</taxon>
    </lineage>
</organism>
<feature type="transmembrane region" description="Helical" evidence="4">
    <location>
        <begin position="303"/>
        <end position="324"/>
    </location>
</feature>
<dbReference type="EMBL" id="HBUF01322165">
    <property type="protein sequence ID" value="CAG6695190.1"/>
    <property type="molecule type" value="Transcribed_RNA"/>
</dbReference>
<keyword evidence="4" id="KW-0472">Membrane</keyword>
<feature type="region of interest" description="Disordered" evidence="3">
    <location>
        <begin position="429"/>
        <end position="449"/>
    </location>
</feature>
<dbReference type="InterPro" id="IPR000859">
    <property type="entry name" value="CUB_dom"/>
</dbReference>
<dbReference type="SUPFAM" id="SSF49854">
    <property type="entry name" value="Spermadhesin, CUB domain"/>
    <property type="match status" value="1"/>
</dbReference>
<feature type="compositionally biased region" description="Basic residues" evidence="3">
    <location>
        <begin position="374"/>
        <end position="384"/>
    </location>
</feature>
<keyword evidence="5" id="KW-0732">Signal</keyword>
<keyword evidence="1" id="KW-1015">Disulfide bond</keyword>
<feature type="compositionally biased region" description="Polar residues" evidence="3">
    <location>
        <begin position="429"/>
        <end position="439"/>
    </location>
</feature>
<proteinExistence type="predicted"/>
<evidence type="ECO:0000256" key="3">
    <source>
        <dbReference type="SAM" id="MobiDB-lite"/>
    </source>
</evidence>
<dbReference type="Gene3D" id="2.60.120.290">
    <property type="entry name" value="Spermadhesin, CUB domain"/>
    <property type="match status" value="1"/>
</dbReference>
<feature type="region of interest" description="Disordered" evidence="3">
    <location>
        <begin position="374"/>
        <end position="393"/>
    </location>
</feature>
<feature type="domain" description="CUB" evidence="6">
    <location>
        <begin position="42"/>
        <end position="153"/>
    </location>
</feature>
<dbReference type="PROSITE" id="PS01180">
    <property type="entry name" value="CUB"/>
    <property type="match status" value="1"/>
</dbReference>
<evidence type="ECO:0000256" key="1">
    <source>
        <dbReference type="ARBA" id="ARBA00023157"/>
    </source>
</evidence>
<dbReference type="SMART" id="SM00042">
    <property type="entry name" value="CUB"/>
    <property type="match status" value="1"/>
</dbReference>